<feature type="chain" id="PRO_5046874637" evidence="1">
    <location>
        <begin position="28"/>
        <end position="224"/>
    </location>
</feature>
<evidence type="ECO:0000313" key="2">
    <source>
        <dbReference type="EMBL" id="MFJ2824824.1"/>
    </source>
</evidence>
<reference evidence="2 3" key="1">
    <citation type="submission" date="2024-10" db="EMBL/GenBank/DDBJ databases">
        <title>The Natural Products Discovery Center: Release of the First 8490 Sequenced Strains for Exploring Actinobacteria Biosynthetic Diversity.</title>
        <authorList>
            <person name="Kalkreuter E."/>
            <person name="Kautsar S.A."/>
            <person name="Yang D."/>
            <person name="Bader C.D."/>
            <person name="Teijaro C.N."/>
            <person name="Fluegel L."/>
            <person name="Davis C.M."/>
            <person name="Simpson J.R."/>
            <person name="Lauterbach L."/>
            <person name="Steele A.D."/>
            <person name="Gui C."/>
            <person name="Meng S."/>
            <person name="Li G."/>
            <person name="Viehrig K."/>
            <person name="Ye F."/>
            <person name="Su P."/>
            <person name="Kiefer A.F."/>
            <person name="Nichols A."/>
            <person name="Cepeda A.J."/>
            <person name="Yan W."/>
            <person name="Fan B."/>
            <person name="Jiang Y."/>
            <person name="Adhikari A."/>
            <person name="Zheng C.-J."/>
            <person name="Schuster L."/>
            <person name="Cowan T.M."/>
            <person name="Smanski M.J."/>
            <person name="Chevrette M.G."/>
            <person name="De Carvalho L.P.S."/>
            <person name="Shen B."/>
        </authorList>
    </citation>
    <scope>NUCLEOTIDE SEQUENCE [LARGE SCALE GENOMIC DNA]</scope>
    <source>
        <strain evidence="2 3">NPDC087220</strain>
    </source>
</reference>
<proteinExistence type="predicted"/>
<dbReference type="NCBIfam" id="TIGR04032">
    <property type="entry name" value="toxin_SdpC"/>
    <property type="match status" value="1"/>
</dbReference>
<name>A0ABW8ENI7_STRT5</name>
<sequence length="224" mass="22466">MHRRTSVAIAAATVLGLGGVVAQQAVATPSVGSVQSASALTPASATTAEAAQDGRALFEGLAFAQGSVAAELATSGKFVDVAALREQNSTAEQRQAVEGVLDRIQRENPQFFGAFSAKLRSGDPRQVEAGVAEAGRILQSLASSKEAKAGDIGTGTAQCATVVLAVNVLVAVNLGGAVNVSVAVNIQAAGNVVNALNFWSAPGNGGSSLSKDRQIAELTQVLAA</sequence>
<feature type="signal peptide" evidence="1">
    <location>
        <begin position="1"/>
        <end position="27"/>
    </location>
</feature>
<evidence type="ECO:0000256" key="1">
    <source>
        <dbReference type="SAM" id="SignalP"/>
    </source>
</evidence>
<gene>
    <name evidence="2" type="ORF">ACIO7M_27495</name>
</gene>
<dbReference type="Proteomes" id="UP001617351">
    <property type="component" value="Unassembled WGS sequence"/>
</dbReference>
<dbReference type="Pfam" id="PF26137">
    <property type="entry name" value="Toxin_SdpC"/>
    <property type="match status" value="1"/>
</dbReference>
<organism evidence="2 3">
    <name type="scientific">Streptomyces toxytricini</name>
    <name type="common">Actinomyces toxytricini</name>
    <dbReference type="NCBI Taxonomy" id="67369"/>
    <lineage>
        <taxon>Bacteria</taxon>
        <taxon>Bacillati</taxon>
        <taxon>Actinomycetota</taxon>
        <taxon>Actinomycetes</taxon>
        <taxon>Kitasatosporales</taxon>
        <taxon>Streptomycetaceae</taxon>
        <taxon>Streptomyces</taxon>
    </lineage>
</organism>
<accession>A0ABW8ENI7</accession>
<dbReference type="EMBL" id="JBIUYY010000014">
    <property type="protein sequence ID" value="MFJ2824824.1"/>
    <property type="molecule type" value="Genomic_DNA"/>
</dbReference>
<dbReference type="InterPro" id="IPR023888">
    <property type="entry name" value="SdpC-like"/>
</dbReference>
<dbReference type="RefSeq" id="WP_402385589.1">
    <property type="nucleotide sequence ID" value="NZ_JBIUYY010000014.1"/>
</dbReference>
<keyword evidence="3" id="KW-1185">Reference proteome</keyword>
<evidence type="ECO:0000313" key="3">
    <source>
        <dbReference type="Proteomes" id="UP001617351"/>
    </source>
</evidence>
<keyword evidence="1" id="KW-0732">Signal</keyword>
<protein>
    <submittedName>
        <fullName evidence="2">Sporulation delaying protein family toxin</fullName>
    </submittedName>
</protein>
<comment type="caution">
    <text evidence="2">The sequence shown here is derived from an EMBL/GenBank/DDBJ whole genome shotgun (WGS) entry which is preliminary data.</text>
</comment>